<comment type="caution">
    <text evidence="3">The sequence shown here is derived from an EMBL/GenBank/DDBJ whole genome shotgun (WGS) entry which is preliminary data.</text>
</comment>
<gene>
    <name evidence="3" type="ORF">GAQ59_23080</name>
</gene>
<dbReference type="GO" id="GO:0004553">
    <property type="term" value="F:hydrolase activity, hydrolyzing O-glycosyl compounds"/>
    <property type="evidence" value="ECO:0007669"/>
    <property type="project" value="InterPro"/>
</dbReference>
<reference evidence="3 4" key="1">
    <citation type="journal article" date="2019" name="Nat. Med.">
        <title>A library of human gut bacterial isolates paired with longitudinal multiomics data enables mechanistic microbiome research.</title>
        <authorList>
            <person name="Poyet M."/>
            <person name="Groussin M."/>
            <person name="Gibbons S.M."/>
            <person name="Avila-Pacheco J."/>
            <person name="Jiang X."/>
            <person name="Kearney S.M."/>
            <person name="Perrotta A.R."/>
            <person name="Berdy B."/>
            <person name="Zhao S."/>
            <person name="Lieberman T.D."/>
            <person name="Swanson P.K."/>
            <person name="Smith M."/>
            <person name="Roesemann S."/>
            <person name="Alexander J.E."/>
            <person name="Rich S.A."/>
            <person name="Livny J."/>
            <person name="Vlamakis H."/>
            <person name="Clish C."/>
            <person name="Bullock K."/>
            <person name="Deik A."/>
            <person name="Scott J."/>
            <person name="Pierce K.A."/>
            <person name="Xavier R.J."/>
            <person name="Alm E.J."/>
        </authorList>
    </citation>
    <scope>NUCLEOTIDE SEQUENCE [LARGE SCALE GENOMIC DNA]</scope>
    <source>
        <strain evidence="3 4">BIOML-A27</strain>
    </source>
</reference>
<dbReference type="EMBL" id="WCUG01000139">
    <property type="protein sequence ID" value="KAB4163263.1"/>
    <property type="molecule type" value="Genomic_DNA"/>
</dbReference>
<organism evidence="3 4">
    <name type="scientific">Bacteroides uniformis</name>
    <dbReference type="NCBI Taxonomy" id="820"/>
    <lineage>
        <taxon>Bacteria</taxon>
        <taxon>Pseudomonadati</taxon>
        <taxon>Bacteroidota</taxon>
        <taxon>Bacteroidia</taxon>
        <taxon>Bacteroidales</taxon>
        <taxon>Bacteroidaceae</taxon>
        <taxon>Bacteroides</taxon>
    </lineage>
</organism>
<feature type="signal peptide" evidence="2">
    <location>
        <begin position="1"/>
        <end position="20"/>
    </location>
</feature>
<protein>
    <submittedName>
        <fullName evidence="3">Beta-glucosidase</fullName>
    </submittedName>
</protein>
<evidence type="ECO:0000313" key="3">
    <source>
        <dbReference type="EMBL" id="KAB4163263.1"/>
    </source>
</evidence>
<evidence type="ECO:0000313" key="4">
    <source>
        <dbReference type="Proteomes" id="UP000433928"/>
    </source>
</evidence>
<sequence length="121" mass="13489">MSRKLILFVALSGLVSTAMAQTTVAPAIPRDENIEKKVEALLEKMTLEVKIGQMTELTIDVITKRDNPTKEFQIDDALLDTVIGKYKVGSILNVPQGIAQSKEKWEEIIKKIQDKSMKTMG</sequence>
<dbReference type="SUPFAM" id="SSF51445">
    <property type="entry name" value="(Trans)glycosidases"/>
    <property type="match status" value="1"/>
</dbReference>
<name>A0A6I0KJ74_BACUN</name>
<dbReference type="Gene3D" id="3.20.20.300">
    <property type="entry name" value="Glycoside hydrolase, family 3, N-terminal domain"/>
    <property type="match status" value="1"/>
</dbReference>
<dbReference type="InterPro" id="IPR036962">
    <property type="entry name" value="Glyco_hydro_3_N_sf"/>
</dbReference>
<dbReference type="GO" id="GO:0005975">
    <property type="term" value="P:carbohydrate metabolic process"/>
    <property type="evidence" value="ECO:0007669"/>
    <property type="project" value="InterPro"/>
</dbReference>
<feature type="non-terminal residue" evidence="3">
    <location>
        <position position="121"/>
    </location>
</feature>
<dbReference type="Proteomes" id="UP000433928">
    <property type="component" value="Unassembled WGS sequence"/>
</dbReference>
<dbReference type="InterPro" id="IPR017853">
    <property type="entry name" value="GH"/>
</dbReference>
<proteinExistence type="predicted"/>
<evidence type="ECO:0000256" key="2">
    <source>
        <dbReference type="SAM" id="SignalP"/>
    </source>
</evidence>
<keyword evidence="2" id="KW-0732">Signal</keyword>
<feature type="chain" id="PRO_5026126722" evidence="2">
    <location>
        <begin position="21"/>
        <end position="121"/>
    </location>
</feature>
<dbReference type="AlphaFoldDB" id="A0A6I0KJ74"/>
<keyword evidence="1" id="KW-0378">Hydrolase</keyword>
<evidence type="ECO:0000256" key="1">
    <source>
        <dbReference type="ARBA" id="ARBA00022801"/>
    </source>
</evidence>
<accession>A0A6I0KJ74</accession>